<dbReference type="Gene3D" id="3.80.10.10">
    <property type="entry name" value="Ribonuclease Inhibitor"/>
    <property type="match status" value="3"/>
</dbReference>
<dbReference type="Proteomes" id="UP001311915">
    <property type="component" value="Unassembled WGS sequence"/>
</dbReference>
<keyword evidence="2" id="KW-0433">Leucine-rich repeat</keyword>
<evidence type="ECO:0000313" key="9">
    <source>
        <dbReference type="EMBL" id="KAK4709353.1"/>
    </source>
</evidence>
<name>A0AAV9K846_9SOLN</name>
<dbReference type="InterPro" id="IPR042197">
    <property type="entry name" value="Apaf_helical"/>
</dbReference>
<dbReference type="InterPro" id="IPR056789">
    <property type="entry name" value="LRR_R13L1-DRL21"/>
</dbReference>
<keyword evidence="10" id="KW-1185">Reference proteome</keyword>
<accession>A0AAV9K846</accession>
<dbReference type="PANTHER" id="PTHR47186:SF42">
    <property type="entry name" value="DISEASE RESISTANCE RPP13-LIKE PROTEIN 1"/>
    <property type="match status" value="1"/>
</dbReference>
<dbReference type="PANTHER" id="PTHR47186">
    <property type="entry name" value="LEUCINE-RICH REPEAT-CONTAINING PROTEIN 57"/>
    <property type="match status" value="1"/>
</dbReference>
<protein>
    <recommendedName>
        <fullName evidence="11">NB-ARC domain-containing protein</fullName>
    </recommendedName>
</protein>
<keyword evidence="3" id="KW-0677">Repeat</keyword>
<comment type="similarity">
    <text evidence="1">Belongs to the disease resistance NB-LRR family.</text>
</comment>
<dbReference type="Gene3D" id="1.10.10.10">
    <property type="entry name" value="Winged helix-like DNA-binding domain superfamily/Winged helix DNA-binding domain"/>
    <property type="match status" value="1"/>
</dbReference>
<evidence type="ECO:0000313" key="10">
    <source>
        <dbReference type="Proteomes" id="UP001311915"/>
    </source>
</evidence>
<evidence type="ECO:0000256" key="3">
    <source>
        <dbReference type="ARBA" id="ARBA00022737"/>
    </source>
</evidence>
<sequence>MCADRCAITVGTLSSEDSWALFKRHSLENREHPEFEEVGKKIAENCKGLPLALKALAGVLRGKSEVDEWRNILRSEIWDHQSCWNGILPALMLSYNDLPAHLKRCFAFCAIYPKDYQFCKDQLVYLWIANGLVKQFCLGNKYCDELRSRSLFERDPEWESERFLMHDLINDLAQSRHMSYSIEQEGNFEKLKLLSKSEQLRTLLPTTNSYSYQLSKRVLHNILPRLTSLRALSLSCYRIKEFPNDLFIKLKLLRFLDLSRTDIEKLPDSICSLFNLETLLLSSCYFLVELPLLQMEKLINLRHLDISNTSSLKMPSHLSKLKSLQVLVGAKFLIGGSGGLRMEDLGEVHNLYGSLSVLELQNVVDRREALKANMKEKEHVEKLSLKWSEGSSANDSQTEREILDELHPHTNIKQLQIIGYRGTRFSNWLADPSFLQLVELSLSDCKDCDSLPALGQLPSLRFLYIRRMHGITEVTEDFYGSSSSKKPFDSLEKLEFRDMPEWKQWHVLGSGEFPILEYLSIEKCPKLMGKLPENLSSLTELSISETPLFDEAQMFRSQFEGMKQIVELSIVGCNSLTSLPFRILPSSLKRITIYGCQKLKLEEPVGYCNMFLEDLHLEECDCIDDISPEFLPRARKLNVQNCHNLTRFLIPTATETLLILFCKNVEKLSVAVGTHESAMTPLHIWYCEKLKCLPEIELFNLQVLKIVNCKKLVNGRKEWSLQGLPCLTKLEITHDGSDEEIQHWELPSSIQSLTIGNMKTLSSQVLKSLTSLEYLYIAGNLPQIQSLLEQGRLSSSLSELHLCYHDELHSLHLCHLTSLQCLHLNCPNLQSLSESTLPPSLSQLTIRNCPNLQSLSESTLPSSLSQLTIVNCSNLQLLSESTLPSSLSQLIIIHCRNLQSLSESALPSSLSVLIITNCPNLQSLPVKGMPSFLSKLHIYDCPLLTPLLEFDKGKYWPNIAQIPLIEIDGKHL</sequence>
<keyword evidence="6" id="KW-0067">ATP-binding</keyword>
<proteinExistence type="inferred from homology"/>
<dbReference type="InterPro" id="IPR003591">
    <property type="entry name" value="Leu-rich_rpt_typical-subtyp"/>
</dbReference>
<evidence type="ECO:0000259" key="7">
    <source>
        <dbReference type="Pfam" id="PF23559"/>
    </source>
</evidence>
<evidence type="ECO:0000256" key="1">
    <source>
        <dbReference type="ARBA" id="ARBA00008894"/>
    </source>
</evidence>
<reference evidence="9 10" key="1">
    <citation type="submission" date="2023-10" db="EMBL/GenBank/DDBJ databases">
        <title>Genome-Wide Identification Analysis in wild type Solanum Pinnatisectum Reveals Some Genes Defensing Phytophthora Infestans.</title>
        <authorList>
            <person name="Sun C."/>
        </authorList>
    </citation>
    <scope>NUCLEOTIDE SEQUENCE [LARGE SCALE GENOMIC DNA]</scope>
    <source>
        <strain evidence="9">LQN</strain>
        <tissue evidence="9">Leaf</tissue>
    </source>
</reference>
<dbReference type="SMART" id="SM00369">
    <property type="entry name" value="LRR_TYP"/>
    <property type="match status" value="3"/>
</dbReference>
<gene>
    <name evidence="9" type="ORF">R3W88_030278</name>
</gene>
<evidence type="ECO:0000256" key="4">
    <source>
        <dbReference type="ARBA" id="ARBA00022741"/>
    </source>
</evidence>
<dbReference type="EMBL" id="JAWPEI010000012">
    <property type="protein sequence ID" value="KAK4709353.1"/>
    <property type="molecule type" value="Genomic_DNA"/>
</dbReference>
<keyword evidence="5" id="KW-0611">Plant defense</keyword>
<dbReference type="Pfam" id="PF23559">
    <property type="entry name" value="WHD_DRP"/>
    <property type="match status" value="1"/>
</dbReference>
<evidence type="ECO:0000259" key="8">
    <source>
        <dbReference type="Pfam" id="PF25019"/>
    </source>
</evidence>
<dbReference type="InterPro" id="IPR036388">
    <property type="entry name" value="WH-like_DNA-bd_sf"/>
</dbReference>
<dbReference type="SUPFAM" id="SSF52058">
    <property type="entry name" value="L domain-like"/>
    <property type="match status" value="2"/>
</dbReference>
<feature type="domain" description="Disease resistance protein winged helix" evidence="7">
    <location>
        <begin position="111"/>
        <end position="173"/>
    </location>
</feature>
<dbReference type="Gene3D" id="1.10.8.430">
    <property type="entry name" value="Helical domain of apoptotic protease-activating factors"/>
    <property type="match status" value="1"/>
</dbReference>
<dbReference type="PRINTS" id="PR00364">
    <property type="entry name" value="DISEASERSIST"/>
</dbReference>
<evidence type="ECO:0000256" key="6">
    <source>
        <dbReference type="ARBA" id="ARBA00022840"/>
    </source>
</evidence>
<dbReference type="InterPro" id="IPR032675">
    <property type="entry name" value="LRR_dom_sf"/>
</dbReference>
<dbReference type="GO" id="GO:0006952">
    <property type="term" value="P:defense response"/>
    <property type="evidence" value="ECO:0007669"/>
    <property type="project" value="UniProtKB-KW"/>
</dbReference>
<dbReference type="InterPro" id="IPR027417">
    <property type="entry name" value="P-loop_NTPase"/>
</dbReference>
<keyword evidence="4" id="KW-0547">Nucleotide-binding</keyword>
<dbReference type="AlphaFoldDB" id="A0AAV9K846"/>
<evidence type="ECO:0000256" key="5">
    <source>
        <dbReference type="ARBA" id="ARBA00022821"/>
    </source>
</evidence>
<comment type="caution">
    <text evidence="9">The sequence shown here is derived from an EMBL/GenBank/DDBJ whole genome shotgun (WGS) entry which is preliminary data.</text>
</comment>
<organism evidence="9 10">
    <name type="scientific">Solanum pinnatisectum</name>
    <name type="common">tansyleaf nightshade</name>
    <dbReference type="NCBI Taxonomy" id="50273"/>
    <lineage>
        <taxon>Eukaryota</taxon>
        <taxon>Viridiplantae</taxon>
        <taxon>Streptophyta</taxon>
        <taxon>Embryophyta</taxon>
        <taxon>Tracheophyta</taxon>
        <taxon>Spermatophyta</taxon>
        <taxon>Magnoliopsida</taxon>
        <taxon>eudicotyledons</taxon>
        <taxon>Gunneridae</taxon>
        <taxon>Pentapetalae</taxon>
        <taxon>asterids</taxon>
        <taxon>lamiids</taxon>
        <taxon>Solanales</taxon>
        <taxon>Solanaceae</taxon>
        <taxon>Solanoideae</taxon>
        <taxon>Solaneae</taxon>
        <taxon>Solanum</taxon>
    </lineage>
</organism>
<evidence type="ECO:0008006" key="11">
    <source>
        <dbReference type="Google" id="ProtNLM"/>
    </source>
</evidence>
<feature type="domain" description="R13L1/DRL21-like LRR repeat region" evidence="8">
    <location>
        <begin position="342"/>
        <end position="468"/>
    </location>
</feature>
<dbReference type="InterPro" id="IPR058922">
    <property type="entry name" value="WHD_DRP"/>
</dbReference>
<dbReference type="GO" id="GO:0043531">
    <property type="term" value="F:ADP binding"/>
    <property type="evidence" value="ECO:0007669"/>
    <property type="project" value="InterPro"/>
</dbReference>
<dbReference type="SUPFAM" id="SSF52540">
    <property type="entry name" value="P-loop containing nucleoside triphosphate hydrolases"/>
    <property type="match status" value="1"/>
</dbReference>
<dbReference type="Pfam" id="PF25019">
    <property type="entry name" value="LRR_R13L1-DRL21"/>
    <property type="match status" value="1"/>
</dbReference>
<evidence type="ECO:0000256" key="2">
    <source>
        <dbReference type="ARBA" id="ARBA00022614"/>
    </source>
</evidence>